<name>A0A2X3B0T7_9HELI</name>
<dbReference type="Pfam" id="PF04368">
    <property type="entry name" value="DUF507"/>
    <property type="match status" value="1"/>
</dbReference>
<dbReference type="RefSeq" id="WP_023949604.1">
    <property type="nucleotide sequence ID" value="NZ_UAWL01000006.1"/>
</dbReference>
<gene>
    <name evidence="1" type="ORF">NCTC13102_00282</name>
</gene>
<sequence>MRLKLTHIGYIANKIALDLYNSHLVTLKVPLETIAKIAKDVLEADYKKEVSIDQKAQEILEKNQQEAEFLRADERQLFWMIKKQLAEEKHFLLQWDDRYNALSHIILDSLYNKQYIEFNINKNRVKNIIFKAIDEYSKLHENIQDEIMQKIKTYKRKLLVGTDEYELVYEKLYNEELRKKGFL</sequence>
<dbReference type="EMBL" id="UAWL01000006">
    <property type="protein sequence ID" value="SQB97602.1"/>
    <property type="molecule type" value="Genomic_DNA"/>
</dbReference>
<dbReference type="InterPro" id="IPR007463">
    <property type="entry name" value="DUF507"/>
</dbReference>
<organism evidence="1 2">
    <name type="scientific">Helicobacter fennelliae</name>
    <dbReference type="NCBI Taxonomy" id="215"/>
    <lineage>
        <taxon>Bacteria</taxon>
        <taxon>Pseudomonadati</taxon>
        <taxon>Campylobacterota</taxon>
        <taxon>Epsilonproteobacteria</taxon>
        <taxon>Campylobacterales</taxon>
        <taxon>Helicobacteraceae</taxon>
        <taxon>Helicobacter</taxon>
    </lineage>
</organism>
<dbReference type="AlphaFoldDB" id="A0A2X3B0T7"/>
<accession>A0A2X3B0T7</accession>
<dbReference type="Proteomes" id="UP000250166">
    <property type="component" value="Unassembled WGS sequence"/>
</dbReference>
<protein>
    <submittedName>
        <fullName evidence="1">Protein of uncharacterized function (DUF507)</fullName>
    </submittedName>
</protein>
<proteinExistence type="predicted"/>
<reference evidence="1 2" key="1">
    <citation type="submission" date="2018-06" db="EMBL/GenBank/DDBJ databases">
        <authorList>
            <consortium name="Pathogen Informatics"/>
            <person name="Doyle S."/>
        </authorList>
    </citation>
    <scope>NUCLEOTIDE SEQUENCE [LARGE SCALE GENOMIC DNA]</scope>
    <source>
        <strain evidence="1 2">NCTC13102</strain>
    </source>
</reference>
<evidence type="ECO:0000313" key="1">
    <source>
        <dbReference type="EMBL" id="SQB97602.1"/>
    </source>
</evidence>
<evidence type="ECO:0000313" key="2">
    <source>
        <dbReference type="Proteomes" id="UP000250166"/>
    </source>
</evidence>